<dbReference type="AlphaFoldDB" id="A0A8W7PJ39"/>
<protein>
    <submittedName>
        <fullName evidence="1">Uncharacterized protein</fullName>
    </submittedName>
</protein>
<proteinExistence type="predicted"/>
<dbReference type="Proteomes" id="UP000075882">
    <property type="component" value="Unassembled WGS sequence"/>
</dbReference>
<reference evidence="1" key="1">
    <citation type="submission" date="2022-08" db="UniProtKB">
        <authorList>
            <consortium name="EnsemblMetazoa"/>
        </authorList>
    </citation>
    <scope>IDENTIFICATION</scope>
</reference>
<sequence length="113" mass="13029">MFIYCGISDRVRHNTPQHGLVRHDQHIGIGQQRLHHAVDALQQIQIRFPVRVSVLELVLIAPRKLLREPFLYFLPSQIPALISFRSLMAARGPGMFCTVWIVRRNSDVQICGY</sequence>
<name>A0A8W7PJ39_ANOCL</name>
<accession>A0A8W7PJ39</accession>
<evidence type="ECO:0000313" key="1">
    <source>
        <dbReference type="EnsemblMetazoa" id="ACOM032626-PA.1"/>
    </source>
</evidence>
<organism evidence="1">
    <name type="scientific">Anopheles coluzzii</name>
    <name type="common">African malaria mosquito</name>
    <dbReference type="NCBI Taxonomy" id="1518534"/>
    <lineage>
        <taxon>Eukaryota</taxon>
        <taxon>Metazoa</taxon>
        <taxon>Ecdysozoa</taxon>
        <taxon>Arthropoda</taxon>
        <taxon>Hexapoda</taxon>
        <taxon>Insecta</taxon>
        <taxon>Pterygota</taxon>
        <taxon>Neoptera</taxon>
        <taxon>Endopterygota</taxon>
        <taxon>Diptera</taxon>
        <taxon>Nematocera</taxon>
        <taxon>Culicoidea</taxon>
        <taxon>Culicidae</taxon>
        <taxon>Anophelinae</taxon>
        <taxon>Anopheles</taxon>
    </lineage>
</organism>
<dbReference type="EnsemblMetazoa" id="ACOM032626-RA">
    <property type="protein sequence ID" value="ACOM032626-PA.1"/>
    <property type="gene ID" value="ACOM032626"/>
</dbReference>